<keyword evidence="1" id="KW-0805">Transcription regulation</keyword>
<dbReference type="Pfam" id="PF00356">
    <property type="entry name" value="LacI"/>
    <property type="match status" value="1"/>
</dbReference>
<dbReference type="SMART" id="SM00354">
    <property type="entry name" value="HTH_LACI"/>
    <property type="match status" value="1"/>
</dbReference>
<dbReference type="PROSITE" id="PS50932">
    <property type="entry name" value="HTH_LACI_2"/>
    <property type="match status" value="1"/>
</dbReference>
<dbReference type="InterPro" id="IPR010982">
    <property type="entry name" value="Lambda_DNA-bd_dom_sf"/>
</dbReference>
<organism evidence="5 6">
    <name type="scientific">Devosia insulae DS-56</name>
    <dbReference type="NCBI Taxonomy" id="1116389"/>
    <lineage>
        <taxon>Bacteria</taxon>
        <taxon>Pseudomonadati</taxon>
        <taxon>Pseudomonadota</taxon>
        <taxon>Alphaproteobacteria</taxon>
        <taxon>Hyphomicrobiales</taxon>
        <taxon>Devosiaceae</taxon>
        <taxon>Devosia</taxon>
    </lineage>
</organism>
<gene>
    <name evidence="5" type="ORF">VW23_002035</name>
</gene>
<dbReference type="InterPro" id="IPR000843">
    <property type="entry name" value="HTH_LacI"/>
</dbReference>
<reference evidence="5 6" key="1">
    <citation type="journal article" date="2015" name="Genome Announc.">
        <title>Genome Assemblies of Three Soil-Associated Devosia species: D. insulae, D. limi, and D. soli.</title>
        <authorList>
            <person name="Hassan Y.I."/>
            <person name="Lepp D."/>
            <person name="Zhou T."/>
        </authorList>
    </citation>
    <scope>NUCLEOTIDE SEQUENCE [LARGE SCALE GENOMIC DNA]</scope>
    <source>
        <strain evidence="5 6">DS-56</strain>
    </source>
</reference>
<evidence type="ECO:0000313" key="5">
    <source>
        <dbReference type="EMBL" id="OEO29693.1"/>
    </source>
</evidence>
<dbReference type="RefSeq" id="WP_069911104.1">
    <property type="nucleotide sequence ID" value="NZ_LAJE02000268.1"/>
</dbReference>
<accession>A0A1E5XM40</accession>
<comment type="caution">
    <text evidence="5">The sequence shown here is derived from an EMBL/GenBank/DDBJ whole genome shotgun (WGS) entry which is preliminary data.</text>
</comment>
<dbReference type="CDD" id="cd01392">
    <property type="entry name" value="HTH_LacI"/>
    <property type="match status" value="1"/>
</dbReference>
<dbReference type="SUPFAM" id="SSF53822">
    <property type="entry name" value="Periplasmic binding protein-like I"/>
    <property type="match status" value="1"/>
</dbReference>
<evidence type="ECO:0000256" key="3">
    <source>
        <dbReference type="ARBA" id="ARBA00023163"/>
    </source>
</evidence>
<name>A0A1E5XM40_9HYPH</name>
<feature type="domain" description="HTH lacI-type" evidence="4">
    <location>
        <begin position="11"/>
        <end position="65"/>
    </location>
</feature>
<dbReference type="CDD" id="cd06267">
    <property type="entry name" value="PBP1_LacI_sugar_binding-like"/>
    <property type="match status" value="1"/>
</dbReference>
<evidence type="ECO:0000313" key="6">
    <source>
        <dbReference type="Proteomes" id="UP000095463"/>
    </source>
</evidence>
<dbReference type="Gene3D" id="3.40.50.2300">
    <property type="match status" value="2"/>
</dbReference>
<protein>
    <submittedName>
        <fullName evidence="5">LacI family transcriptional regulator</fullName>
    </submittedName>
</protein>
<dbReference type="InterPro" id="IPR028082">
    <property type="entry name" value="Peripla_BP_I"/>
</dbReference>
<dbReference type="GO" id="GO:0000976">
    <property type="term" value="F:transcription cis-regulatory region binding"/>
    <property type="evidence" value="ECO:0007669"/>
    <property type="project" value="TreeGrafter"/>
</dbReference>
<keyword evidence="6" id="KW-1185">Reference proteome</keyword>
<evidence type="ECO:0000256" key="2">
    <source>
        <dbReference type="ARBA" id="ARBA00023125"/>
    </source>
</evidence>
<dbReference type="PANTHER" id="PTHR30146">
    <property type="entry name" value="LACI-RELATED TRANSCRIPTIONAL REPRESSOR"/>
    <property type="match status" value="1"/>
</dbReference>
<dbReference type="PANTHER" id="PTHR30146:SF109">
    <property type="entry name" value="HTH-TYPE TRANSCRIPTIONAL REGULATOR GALS"/>
    <property type="match status" value="1"/>
</dbReference>
<dbReference type="Gene3D" id="1.10.260.40">
    <property type="entry name" value="lambda repressor-like DNA-binding domains"/>
    <property type="match status" value="1"/>
</dbReference>
<evidence type="ECO:0000256" key="1">
    <source>
        <dbReference type="ARBA" id="ARBA00023015"/>
    </source>
</evidence>
<dbReference type="AlphaFoldDB" id="A0A1E5XM40"/>
<dbReference type="OrthoDB" id="7946617at2"/>
<sequence length="337" mass="35894">MTTGKGRKDLPTMMDVARTAGVSKSTVSRAFTQPGMLGAETVARILEIASSIGYVPNHTARALSTGRYGNVALVVPDVANPFFPPLIRAAQMEADRSDFCVFLGNSDESWRQEDKLVDRFLSQVEGLVLCASRLTDERIRAHALKRPLVLVNRDVPGIPRVLIDSAIGVHEAIAHLAELGHKHIVYVSGPASSWSNQQRRAAVRLGARQHRLDVSIVAARVPSYESGRAVVPDILATGATAAIAFDDLTAQGIMTGLADRGVSVPADFSVVGCDDVLGAATYPSLTTVSNRSDETGRAAMSLLLDMLGSRAVGDARVTLDTYLVVRNTTAPPPATRS</sequence>
<keyword evidence="3" id="KW-0804">Transcription</keyword>
<dbReference type="Pfam" id="PF13377">
    <property type="entry name" value="Peripla_BP_3"/>
    <property type="match status" value="1"/>
</dbReference>
<dbReference type="EMBL" id="LAJE02000268">
    <property type="protein sequence ID" value="OEO29693.1"/>
    <property type="molecule type" value="Genomic_DNA"/>
</dbReference>
<dbReference type="InterPro" id="IPR046335">
    <property type="entry name" value="LacI/GalR-like_sensor"/>
</dbReference>
<dbReference type="Proteomes" id="UP000095463">
    <property type="component" value="Unassembled WGS sequence"/>
</dbReference>
<dbReference type="GO" id="GO:0003700">
    <property type="term" value="F:DNA-binding transcription factor activity"/>
    <property type="evidence" value="ECO:0007669"/>
    <property type="project" value="TreeGrafter"/>
</dbReference>
<keyword evidence="2" id="KW-0238">DNA-binding</keyword>
<dbReference type="SUPFAM" id="SSF47413">
    <property type="entry name" value="lambda repressor-like DNA-binding domains"/>
    <property type="match status" value="1"/>
</dbReference>
<evidence type="ECO:0000259" key="4">
    <source>
        <dbReference type="PROSITE" id="PS50932"/>
    </source>
</evidence>
<proteinExistence type="predicted"/>